<dbReference type="GO" id="GO:0007166">
    <property type="term" value="P:cell surface receptor signaling pathway"/>
    <property type="evidence" value="ECO:0007669"/>
    <property type="project" value="InterPro"/>
</dbReference>
<evidence type="ECO:0000256" key="2">
    <source>
        <dbReference type="ARBA" id="ARBA00022692"/>
    </source>
</evidence>
<feature type="transmembrane region" description="Helical" evidence="5">
    <location>
        <begin position="498"/>
        <end position="524"/>
    </location>
</feature>
<dbReference type="OrthoDB" id="10037534at2759"/>
<dbReference type="Proteomes" id="UP000663852">
    <property type="component" value="Unassembled WGS sequence"/>
</dbReference>
<dbReference type="Gene3D" id="2.60.220.50">
    <property type="match status" value="1"/>
</dbReference>
<proteinExistence type="predicted"/>
<accession>A0A813YR85</accession>
<feature type="transmembrane region" description="Helical" evidence="5">
    <location>
        <begin position="452"/>
        <end position="473"/>
    </location>
</feature>
<evidence type="ECO:0000256" key="4">
    <source>
        <dbReference type="ARBA" id="ARBA00023136"/>
    </source>
</evidence>
<protein>
    <recommendedName>
        <fullName evidence="6">G-protein coupled receptors family 2 profile 2 domain-containing protein</fullName>
    </recommendedName>
</protein>
<keyword evidence="4 5" id="KW-0472">Membrane</keyword>
<gene>
    <name evidence="7" type="ORF">EDS130_LOCUS9113</name>
</gene>
<evidence type="ECO:0000256" key="5">
    <source>
        <dbReference type="SAM" id="Phobius"/>
    </source>
</evidence>
<reference evidence="7" key="1">
    <citation type="submission" date="2021-02" db="EMBL/GenBank/DDBJ databases">
        <authorList>
            <person name="Nowell W R."/>
        </authorList>
    </citation>
    <scope>NUCLEOTIDE SEQUENCE</scope>
</reference>
<dbReference type="Gene3D" id="1.20.1070.10">
    <property type="entry name" value="Rhodopsin 7-helix transmembrane proteins"/>
    <property type="match status" value="1"/>
</dbReference>
<dbReference type="AlphaFoldDB" id="A0A813YR85"/>
<dbReference type="EMBL" id="CAJNOJ010000030">
    <property type="protein sequence ID" value="CAF0887688.1"/>
    <property type="molecule type" value="Genomic_DNA"/>
</dbReference>
<organism evidence="7 8">
    <name type="scientific">Adineta ricciae</name>
    <name type="common">Rotifer</name>
    <dbReference type="NCBI Taxonomy" id="249248"/>
    <lineage>
        <taxon>Eukaryota</taxon>
        <taxon>Metazoa</taxon>
        <taxon>Spiralia</taxon>
        <taxon>Gnathifera</taxon>
        <taxon>Rotifera</taxon>
        <taxon>Eurotatoria</taxon>
        <taxon>Bdelloidea</taxon>
        <taxon>Adinetida</taxon>
        <taxon>Adinetidae</taxon>
        <taxon>Adineta</taxon>
    </lineage>
</organism>
<dbReference type="InterPro" id="IPR046338">
    <property type="entry name" value="GAIN_dom_sf"/>
</dbReference>
<keyword evidence="2 5" id="KW-0812">Transmembrane</keyword>
<dbReference type="GO" id="GO:0005886">
    <property type="term" value="C:plasma membrane"/>
    <property type="evidence" value="ECO:0007669"/>
    <property type="project" value="TreeGrafter"/>
</dbReference>
<evidence type="ECO:0000256" key="3">
    <source>
        <dbReference type="ARBA" id="ARBA00022989"/>
    </source>
</evidence>
<feature type="domain" description="G-protein coupled receptors family 2 profile 2" evidence="6">
    <location>
        <begin position="332"/>
        <end position="598"/>
    </location>
</feature>
<dbReference type="InterPro" id="IPR017981">
    <property type="entry name" value="GPCR_2-like_7TM"/>
</dbReference>
<sequence length="679" mass="75630">MLLGDASGSGDANAKTTAIMLFYPLDTSTTDFTKITINTTLVSTVFSTSSTTESSTSTLTILYTPEKCENATHAKLPNGTCVSKGSALTFVHQTLNSPNATDNDKAEALALYFVSIEDSSSSPSSNSTIILALTDIERILDNLTDVTANISSSASFLVAQPINRTIEKGIILGASVYSQSSGEIVTTLNKGRIISSSNLTTAAIIDNTTLDGVTSLSVLIINHPTSFRNADNTTNKTIASSLAILSVQPHHFIKSINISLYFQLLNGSRPSDDLDYRCSYFNTTHHTWEEHGCSSALYNHIYNRYECYCNHNTSFALIWTPKIPLTSHLDAQDIASLVVQFISITCFIIVIVHGLVTQLSNRLGSVQARLLLPLISAATTTLLFIFYIALALTVYKHTPSSTTTNRCFVSSSVLMFITYFLLIFMFCVKSSVGYFNYLRFVHLFPEPSHGRLYFLLLLSFVVSAVCTSLAVGLNSNTALNITELYRFRLCWFSRSVNYYFLTIPACLFVLVNVVMLIVVGSRIVNHARHATSHHQSYERMKRCVLVLMSSSISQGVGWVFGPLIGIDNKITATVFGWIFVILIGLEGLWSASIYLIVRLQYLDEQKRVVAARLVERAKWFVECEIYSREGIESKEHGCYIPREVKHRFRDEENEPVYLEESYTRHFDKLTDTDDALLYF</sequence>
<dbReference type="PANTHER" id="PTHR12011">
    <property type="entry name" value="ADHESION G-PROTEIN COUPLED RECEPTOR"/>
    <property type="match status" value="1"/>
</dbReference>
<feature type="transmembrane region" description="Helical" evidence="5">
    <location>
        <begin position="570"/>
        <end position="597"/>
    </location>
</feature>
<dbReference type="InterPro" id="IPR000832">
    <property type="entry name" value="GPCR_2_secretin-like"/>
</dbReference>
<dbReference type="GO" id="GO:0004930">
    <property type="term" value="F:G protein-coupled receptor activity"/>
    <property type="evidence" value="ECO:0007669"/>
    <property type="project" value="InterPro"/>
</dbReference>
<comment type="caution">
    <text evidence="7">The sequence shown here is derived from an EMBL/GenBank/DDBJ whole genome shotgun (WGS) entry which is preliminary data.</text>
</comment>
<dbReference type="Pfam" id="PF00002">
    <property type="entry name" value="7tm_2"/>
    <property type="match status" value="1"/>
</dbReference>
<feature type="transmembrane region" description="Helical" evidence="5">
    <location>
        <begin position="412"/>
        <end position="432"/>
    </location>
</feature>
<dbReference type="InterPro" id="IPR000203">
    <property type="entry name" value="GPS"/>
</dbReference>
<dbReference type="PROSITE" id="PS50261">
    <property type="entry name" value="G_PROTEIN_RECEP_F2_4"/>
    <property type="match status" value="1"/>
</dbReference>
<evidence type="ECO:0000259" key="6">
    <source>
        <dbReference type="PROSITE" id="PS50261"/>
    </source>
</evidence>
<name>A0A813YR85_ADIRI</name>
<evidence type="ECO:0000313" key="8">
    <source>
        <dbReference type="Proteomes" id="UP000663852"/>
    </source>
</evidence>
<comment type="subcellular location">
    <subcellularLocation>
        <location evidence="1">Membrane</location>
        <topology evidence="1">Multi-pass membrane protein</topology>
    </subcellularLocation>
</comment>
<feature type="transmembrane region" description="Helical" evidence="5">
    <location>
        <begin position="544"/>
        <end position="564"/>
    </location>
</feature>
<evidence type="ECO:0000313" key="7">
    <source>
        <dbReference type="EMBL" id="CAF0887688.1"/>
    </source>
</evidence>
<feature type="transmembrane region" description="Helical" evidence="5">
    <location>
        <begin position="368"/>
        <end position="392"/>
    </location>
</feature>
<feature type="transmembrane region" description="Helical" evidence="5">
    <location>
        <begin position="334"/>
        <end position="356"/>
    </location>
</feature>
<dbReference type="PANTHER" id="PTHR12011:SF347">
    <property type="entry name" value="FI21270P1-RELATED"/>
    <property type="match status" value="1"/>
</dbReference>
<evidence type="ECO:0000256" key="1">
    <source>
        <dbReference type="ARBA" id="ARBA00004141"/>
    </source>
</evidence>
<dbReference type="Pfam" id="PF01825">
    <property type="entry name" value="GPS"/>
    <property type="match status" value="1"/>
</dbReference>
<keyword evidence="3 5" id="KW-1133">Transmembrane helix</keyword>